<keyword evidence="6 10" id="KW-0592">Phosphate transport</keyword>
<evidence type="ECO:0000256" key="6">
    <source>
        <dbReference type="ARBA" id="ARBA00022592"/>
    </source>
</evidence>
<dbReference type="GO" id="GO:0042301">
    <property type="term" value="F:phosphate ion binding"/>
    <property type="evidence" value="ECO:0007669"/>
    <property type="project" value="UniProtKB-UniRule"/>
</dbReference>
<evidence type="ECO:0000313" key="13">
    <source>
        <dbReference type="EMBL" id="MBC8546146.1"/>
    </source>
</evidence>
<accession>A0A926DXX6</accession>
<evidence type="ECO:0000256" key="8">
    <source>
        <dbReference type="ARBA" id="ARBA00023139"/>
    </source>
</evidence>
<protein>
    <recommendedName>
        <fullName evidence="10">Phosphate-binding protein</fullName>
    </recommendedName>
</protein>
<feature type="compositionally biased region" description="Low complexity" evidence="11">
    <location>
        <begin position="23"/>
        <end position="38"/>
    </location>
</feature>
<dbReference type="Proteomes" id="UP000653127">
    <property type="component" value="Unassembled WGS sequence"/>
</dbReference>
<sequence>MKKILAIALSALLAVSMAACSDSGAPAEGSGESSPSGATQLSGKVSTNGSTSMEKVIGALSEAFMQQNGSVDVTYDPTGSGSGITAAKEGTADIGLSSRALKDEETADLEGTTVALDGIAIIVNKANGVKDLSLEQISKIATGEISNWKDVGGADAPIVMIGREAGSGTRDGFESITGTSEKCVYAQELTATGAVIAAVESNENAIGYASLSSVKDSVNMVTVDGVTPSEATVLDGTYKVQRPFVMVTKKGETLRPEVQAFIDFALDPANAEIIAGAGAVSVAK</sequence>
<dbReference type="InterPro" id="IPR050811">
    <property type="entry name" value="Phosphate_ABC_transporter"/>
</dbReference>
<keyword evidence="14" id="KW-1185">Reference proteome</keyword>
<keyword evidence="10" id="KW-1003">Cell membrane</keyword>
<gene>
    <name evidence="13" type="ORF">H8711_04250</name>
</gene>
<dbReference type="CDD" id="cd13653">
    <property type="entry name" value="PBP2_phosphate_like_1"/>
    <property type="match status" value="1"/>
</dbReference>
<dbReference type="PROSITE" id="PS51257">
    <property type="entry name" value="PROKAR_LIPOPROTEIN"/>
    <property type="match status" value="1"/>
</dbReference>
<comment type="subunit">
    <text evidence="4 10">The complex is composed of two ATP-binding proteins (PstB), two transmembrane proteins (PstC and PstA) and a solute-binding protein (PstS).</text>
</comment>
<keyword evidence="8 10" id="KW-0564">Palmitate</keyword>
<feature type="compositionally biased region" description="Polar residues" evidence="11">
    <location>
        <begin position="39"/>
        <end position="49"/>
    </location>
</feature>
<name>A0A926DXX6_9FIRM</name>
<evidence type="ECO:0000256" key="1">
    <source>
        <dbReference type="ARBA" id="ARBA00002841"/>
    </source>
</evidence>
<dbReference type="Pfam" id="PF12849">
    <property type="entry name" value="PBP_like_2"/>
    <property type="match status" value="1"/>
</dbReference>
<dbReference type="AlphaFoldDB" id="A0A926DXX6"/>
<keyword evidence="5 10" id="KW-0813">Transport</keyword>
<dbReference type="NCBIfam" id="TIGR02136">
    <property type="entry name" value="ptsS_2"/>
    <property type="match status" value="1"/>
</dbReference>
<comment type="similarity">
    <text evidence="3 10">Belongs to the PstS family.</text>
</comment>
<dbReference type="SUPFAM" id="SSF53850">
    <property type="entry name" value="Periplasmic binding protein-like II"/>
    <property type="match status" value="1"/>
</dbReference>
<dbReference type="GO" id="GO:0005886">
    <property type="term" value="C:plasma membrane"/>
    <property type="evidence" value="ECO:0007669"/>
    <property type="project" value="UniProtKB-SubCell"/>
</dbReference>
<keyword evidence="7 10" id="KW-0732">Signal</keyword>
<dbReference type="InterPro" id="IPR011862">
    <property type="entry name" value="Phos-bd"/>
</dbReference>
<dbReference type="PANTHER" id="PTHR30570:SF1">
    <property type="entry name" value="PHOSPHATE-BINDING PROTEIN PSTS"/>
    <property type="match status" value="1"/>
</dbReference>
<dbReference type="GO" id="GO:0006817">
    <property type="term" value="P:phosphate ion transport"/>
    <property type="evidence" value="ECO:0007669"/>
    <property type="project" value="UniProtKB-UniRule"/>
</dbReference>
<feature type="signal peptide" evidence="10">
    <location>
        <begin position="1"/>
        <end position="21"/>
    </location>
</feature>
<evidence type="ECO:0000256" key="10">
    <source>
        <dbReference type="RuleBase" id="RU367119"/>
    </source>
</evidence>
<comment type="function">
    <text evidence="10">Involved in the system for phosphate transport across the cytoplasmic membrane.</text>
</comment>
<evidence type="ECO:0000256" key="9">
    <source>
        <dbReference type="ARBA" id="ARBA00023288"/>
    </source>
</evidence>
<dbReference type="PANTHER" id="PTHR30570">
    <property type="entry name" value="PERIPLASMIC PHOSPHATE BINDING COMPONENT OF PHOSPHATE ABC TRANSPORTER"/>
    <property type="match status" value="1"/>
</dbReference>
<evidence type="ECO:0000256" key="7">
    <source>
        <dbReference type="ARBA" id="ARBA00022729"/>
    </source>
</evidence>
<comment type="function">
    <text evidence="1">Part of the ABC transporter complex PstSACB involved in phosphate import.</text>
</comment>
<feature type="region of interest" description="Disordered" evidence="11">
    <location>
        <begin position="23"/>
        <end position="49"/>
    </location>
</feature>
<reference evidence="13" key="1">
    <citation type="submission" date="2020-08" db="EMBL/GenBank/DDBJ databases">
        <title>Genome public.</title>
        <authorList>
            <person name="Liu C."/>
            <person name="Sun Q."/>
        </authorList>
    </citation>
    <scope>NUCLEOTIDE SEQUENCE</scope>
    <source>
        <strain evidence="13">NSJ-31</strain>
    </source>
</reference>
<keyword evidence="9 10" id="KW-0449">Lipoprotein</keyword>
<feature type="chain" id="PRO_5039747529" description="Phosphate-binding protein" evidence="10">
    <location>
        <begin position="22"/>
        <end position="284"/>
    </location>
</feature>
<proteinExistence type="inferred from homology"/>
<evidence type="ECO:0000256" key="11">
    <source>
        <dbReference type="SAM" id="MobiDB-lite"/>
    </source>
</evidence>
<evidence type="ECO:0000256" key="2">
    <source>
        <dbReference type="ARBA" id="ARBA00004193"/>
    </source>
</evidence>
<keyword evidence="10" id="KW-0472">Membrane</keyword>
<organism evidence="13 14">
    <name type="scientific">Ligaoa zhengdingensis</name>
    <dbReference type="NCBI Taxonomy" id="2763658"/>
    <lineage>
        <taxon>Bacteria</taxon>
        <taxon>Bacillati</taxon>
        <taxon>Bacillota</taxon>
        <taxon>Clostridia</taxon>
        <taxon>Eubacteriales</taxon>
        <taxon>Oscillospiraceae</taxon>
        <taxon>Ligaoa</taxon>
    </lineage>
</organism>
<evidence type="ECO:0000256" key="5">
    <source>
        <dbReference type="ARBA" id="ARBA00022448"/>
    </source>
</evidence>
<evidence type="ECO:0000313" key="14">
    <source>
        <dbReference type="Proteomes" id="UP000653127"/>
    </source>
</evidence>
<dbReference type="Gene3D" id="3.40.190.10">
    <property type="entry name" value="Periplasmic binding protein-like II"/>
    <property type="match status" value="2"/>
</dbReference>
<comment type="subcellular location">
    <subcellularLocation>
        <location evidence="2 10">Cell membrane</location>
        <topology evidence="2 10">Lipid-anchor</topology>
    </subcellularLocation>
</comment>
<feature type="domain" description="PBP" evidence="12">
    <location>
        <begin position="36"/>
        <end position="267"/>
    </location>
</feature>
<comment type="caution">
    <text evidence="13">The sequence shown here is derived from an EMBL/GenBank/DDBJ whole genome shotgun (WGS) entry which is preliminary data.</text>
</comment>
<dbReference type="RefSeq" id="WP_249282299.1">
    <property type="nucleotide sequence ID" value="NZ_JACRST010000004.1"/>
</dbReference>
<dbReference type="InterPro" id="IPR024370">
    <property type="entry name" value="PBP_domain"/>
</dbReference>
<dbReference type="EMBL" id="JACRST010000004">
    <property type="protein sequence ID" value="MBC8546146.1"/>
    <property type="molecule type" value="Genomic_DNA"/>
</dbReference>
<evidence type="ECO:0000256" key="4">
    <source>
        <dbReference type="ARBA" id="ARBA00011529"/>
    </source>
</evidence>
<evidence type="ECO:0000259" key="12">
    <source>
        <dbReference type="Pfam" id="PF12849"/>
    </source>
</evidence>
<evidence type="ECO:0000256" key="3">
    <source>
        <dbReference type="ARBA" id="ARBA00008725"/>
    </source>
</evidence>